<accession>S3K2Q0</accession>
<comment type="similarity">
    <text evidence="2">Belongs to the bacterial solute-binding protein 1 family.</text>
</comment>
<protein>
    <submittedName>
        <fullName evidence="4">Uncharacterized protein</fullName>
    </submittedName>
</protein>
<evidence type="ECO:0000313" key="5">
    <source>
        <dbReference type="Proteomes" id="UP000014541"/>
    </source>
</evidence>
<dbReference type="Pfam" id="PF01547">
    <property type="entry name" value="SBP_bac_1"/>
    <property type="match status" value="1"/>
</dbReference>
<dbReference type="PANTHER" id="PTHR43649:SF12">
    <property type="entry name" value="DIACETYLCHITOBIOSE BINDING PROTEIN DASA"/>
    <property type="match status" value="1"/>
</dbReference>
<dbReference type="InterPro" id="IPR006059">
    <property type="entry name" value="SBP"/>
</dbReference>
<sequence length="450" mass="50332">MGEKRTPNLKPRAVLSCSAFFYAALMRTALLCALLPYAVLFCISLTGCSEKRENIKIVYWSMWREGEPQAQVIAEAAAAFTRENYIDVDIVFKGRDIRTSLISALDAGEKIDLFDEDIERVAVFWGEYLLPLDEYAEKAYPGTEGKPYYSVLNKTLYALAKELGGGSVKNIPYQPSASVVMYNKDLFAKAGIQRTPKTWSEFLRACEKLKAIGVPAITVDDAYMANLFGYNMDRLVGAQAAADMVRRKNFTGTQVLEFGKIWENMAKKGYISPKAASNVWPAGQTEEMARGKAAMYLNGTWLPNEIKELAPDLNWGAFAWPAMSPKGDGTEANHYGSQSFAVNKNSRHPEAAFRFIVWLTTGEWDELLAERTIGIPAGNNTPWPVQLADARAIVDNTTKRLPWAVGMERNREINLKIQENFKKLIRGDLDAAGFTNAMRIERRHGGNQEF</sequence>
<keyword evidence="3" id="KW-0812">Transmembrane</keyword>
<dbReference type="Gene3D" id="3.40.190.10">
    <property type="entry name" value="Periplasmic binding protein-like II"/>
    <property type="match status" value="2"/>
</dbReference>
<dbReference type="InterPro" id="IPR050490">
    <property type="entry name" value="Bact_solute-bd_prot1"/>
</dbReference>
<comment type="subcellular location">
    <subcellularLocation>
        <location evidence="1">Periplasm</location>
    </subcellularLocation>
</comment>
<dbReference type="SUPFAM" id="SSF53850">
    <property type="entry name" value="Periplasmic binding protein-like II"/>
    <property type="match status" value="1"/>
</dbReference>
<gene>
    <name evidence="4" type="ORF">HMPREF9194_02128</name>
</gene>
<reference evidence="4 5" key="1">
    <citation type="submission" date="2013-04" db="EMBL/GenBank/DDBJ databases">
        <title>The Genome Sequence of Treponema maltophilum ATCC 51939.</title>
        <authorList>
            <consortium name="The Broad Institute Genomics Platform"/>
            <person name="Earl A."/>
            <person name="Ward D."/>
            <person name="Feldgarden M."/>
            <person name="Gevers D."/>
            <person name="Leonetti C."/>
            <person name="Blanton J.M."/>
            <person name="Dewhirst F.E."/>
            <person name="Izard J."/>
            <person name="Walker B."/>
            <person name="Young S."/>
            <person name="Zeng Q."/>
            <person name="Gargeya S."/>
            <person name="Fitzgerald M."/>
            <person name="Haas B."/>
            <person name="Abouelleil A."/>
            <person name="Allen A.W."/>
            <person name="Alvarado L."/>
            <person name="Arachchi H.M."/>
            <person name="Berlin A.M."/>
            <person name="Chapman S.B."/>
            <person name="Gainer-Dewar J."/>
            <person name="Goldberg J."/>
            <person name="Griggs A."/>
            <person name="Gujja S."/>
            <person name="Hansen M."/>
            <person name="Howarth C."/>
            <person name="Imamovic A."/>
            <person name="Ireland A."/>
            <person name="Larimer J."/>
            <person name="McCowan C."/>
            <person name="Murphy C."/>
            <person name="Pearson M."/>
            <person name="Poon T.W."/>
            <person name="Priest M."/>
            <person name="Roberts A."/>
            <person name="Saif S."/>
            <person name="Shea T."/>
            <person name="Sisk P."/>
            <person name="Sykes S."/>
            <person name="Wortman J."/>
            <person name="Nusbaum C."/>
            <person name="Birren B."/>
        </authorList>
    </citation>
    <scope>NUCLEOTIDE SEQUENCE [LARGE SCALE GENOMIC DNA]</scope>
    <source>
        <strain evidence="4 5">ATCC 51939</strain>
    </source>
</reference>
<dbReference type="GO" id="GO:0042597">
    <property type="term" value="C:periplasmic space"/>
    <property type="evidence" value="ECO:0007669"/>
    <property type="project" value="UniProtKB-SubCell"/>
</dbReference>
<keyword evidence="5" id="KW-1185">Reference proteome</keyword>
<evidence type="ECO:0000313" key="4">
    <source>
        <dbReference type="EMBL" id="EPF31775.1"/>
    </source>
</evidence>
<dbReference type="PATRIC" id="fig|1125699.3.peg.2150"/>
<comment type="caution">
    <text evidence="4">The sequence shown here is derived from an EMBL/GenBank/DDBJ whole genome shotgun (WGS) entry which is preliminary data.</text>
</comment>
<evidence type="ECO:0000256" key="2">
    <source>
        <dbReference type="ARBA" id="ARBA00008520"/>
    </source>
</evidence>
<evidence type="ECO:0000256" key="1">
    <source>
        <dbReference type="ARBA" id="ARBA00004418"/>
    </source>
</evidence>
<name>S3K2Q0_TREMA</name>
<dbReference type="EMBL" id="ATFF01000006">
    <property type="protein sequence ID" value="EPF31775.1"/>
    <property type="molecule type" value="Genomic_DNA"/>
</dbReference>
<dbReference type="AlphaFoldDB" id="S3K2Q0"/>
<dbReference type="Proteomes" id="UP000014541">
    <property type="component" value="Unassembled WGS sequence"/>
</dbReference>
<dbReference type="RefSeq" id="WP_016526384.1">
    <property type="nucleotide sequence ID" value="NZ_KE332518.1"/>
</dbReference>
<evidence type="ECO:0000256" key="3">
    <source>
        <dbReference type="SAM" id="Phobius"/>
    </source>
</evidence>
<feature type="transmembrane region" description="Helical" evidence="3">
    <location>
        <begin position="20"/>
        <end position="46"/>
    </location>
</feature>
<dbReference type="PANTHER" id="PTHR43649">
    <property type="entry name" value="ARABINOSE-BINDING PROTEIN-RELATED"/>
    <property type="match status" value="1"/>
</dbReference>
<keyword evidence="3" id="KW-1133">Transmembrane helix</keyword>
<organism evidence="4 5">
    <name type="scientific">Treponema maltophilum ATCC 51939</name>
    <dbReference type="NCBI Taxonomy" id="1125699"/>
    <lineage>
        <taxon>Bacteria</taxon>
        <taxon>Pseudomonadati</taxon>
        <taxon>Spirochaetota</taxon>
        <taxon>Spirochaetia</taxon>
        <taxon>Spirochaetales</taxon>
        <taxon>Treponemataceae</taxon>
        <taxon>Treponema</taxon>
    </lineage>
</organism>
<keyword evidence="3" id="KW-0472">Membrane</keyword>
<dbReference type="HOGENOM" id="CLU_031285_12_2_12"/>
<proteinExistence type="inferred from homology"/>
<dbReference type="STRING" id="1125699.HMPREF9194_02128"/>
<dbReference type="eggNOG" id="COG1653">
    <property type="taxonomic scope" value="Bacteria"/>
</dbReference>